<protein>
    <submittedName>
        <fullName evidence="2">Uncharacterized protein</fullName>
    </submittedName>
</protein>
<feature type="transmembrane region" description="Helical" evidence="1">
    <location>
        <begin position="6"/>
        <end position="27"/>
    </location>
</feature>
<evidence type="ECO:0000256" key="1">
    <source>
        <dbReference type="SAM" id="Phobius"/>
    </source>
</evidence>
<keyword evidence="1" id="KW-0472">Membrane</keyword>
<gene>
    <name evidence="2" type="ORF">Scarif_00052</name>
</gene>
<organism evidence="2">
    <name type="scientific">Streptomyces phage Scarif</name>
    <dbReference type="NCBI Taxonomy" id="3158858"/>
    <lineage>
        <taxon>Viruses</taxon>
        <taxon>Duplodnaviria</taxon>
        <taxon>Heunggongvirae</taxon>
        <taxon>Uroviricota</taxon>
        <taxon>Caudoviricetes</taxon>
    </lineage>
</organism>
<keyword evidence="1" id="KW-1133">Transmembrane helix</keyword>
<reference evidence="2" key="1">
    <citation type="submission" date="2024-05" db="EMBL/GenBank/DDBJ databases">
        <title>Isolation and characterization of the new Streptomyces phages Kamino, Geonosis, Abafar and Scarif infecting a broad range of host species.</title>
        <authorList>
            <person name="Rackow B."/>
            <person name="Rolland C."/>
            <person name="Mohnen I."/>
            <person name="Wittmann J."/>
            <person name="Muesken M."/>
            <person name="Overmann J."/>
            <person name="Frunzke J."/>
        </authorList>
    </citation>
    <scope>NUCLEOTIDE SEQUENCE</scope>
</reference>
<accession>A0AAU7H0I6</accession>
<sequence length="51" mass="5693">MNKPKAAKFIVKQGIGLIFAAAIGYAIKMEKKIEARIDDHYAEPKSDDQDN</sequence>
<dbReference type="EMBL" id="PP750868">
    <property type="protein sequence ID" value="XBM95161.1"/>
    <property type="molecule type" value="Genomic_DNA"/>
</dbReference>
<evidence type="ECO:0000313" key="2">
    <source>
        <dbReference type="EMBL" id="XBM95161.1"/>
    </source>
</evidence>
<name>A0AAU7H0I6_9CAUD</name>
<proteinExistence type="predicted"/>
<keyword evidence="1" id="KW-0812">Transmembrane</keyword>